<reference evidence="12 13" key="1">
    <citation type="submission" date="2019-04" db="EMBL/GenBank/DDBJ databases">
        <title>Natronospirillum operosus gen. nov., sp. nov., a haloalkaliphilic satellite isolated from decaying biomass of laboratory culture of cyanobacterium Geitlerinema sp. and proposal of Natronospirillaceae fam. nov. and Saccharospirillaceae fam. nov.</title>
        <authorList>
            <person name="Kevbrin V."/>
            <person name="Boltyanskaya Y."/>
            <person name="Koziaeva V."/>
            <person name="Grouzdev D.S."/>
            <person name="Park M."/>
            <person name="Cho J."/>
        </authorList>
    </citation>
    <scope>NUCLEOTIDE SEQUENCE [LARGE SCALE GENOMIC DNA]</scope>
    <source>
        <strain evidence="12 13">G-116</strain>
    </source>
</reference>
<feature type="domain" description="Na(+)-translocating NADH-quinone reductase subunit A C-terminal" evidence="10">
    <location>
        <begin position="260"/>
        <end position="307"/>
    </location>
</feature>
<keyword evidence="4 8" id="KW-0915">Sodium</keyword>
<evidence type="ECO:0000256" key="5">
    <source>
        <dbReference type="ARBA" id="ARBA00023065"/>
    </source>
</evidence>
<keyword evidence="6 8" id="KW-0830">Ubiquinone</keyword>
<proteinExistence type="inferred from homology"/>
<dbReference type="NCBIfam" id="NF003761">
    <property type="entry name" value="PRK05352.1-4"/>
    <property type="match status" value="1"/>
</dbReference>
<sequence length="446" mass="48974">MITIKKGLDLPITGEPTQTLSEGNSVKSVALVGYDYHGMKPTMLVREGDRVKLGQPVFTDKKTEGVTYTAPGTGVVKAINRGKRRVFQSLVIELDGDEEETFDKYTPGKLGSLSRDKIVDNLVRSGVWTVLRTRPFSKVPAPDSTPAAIFVNAMDTNPLAADPAVIIAEEKEAFQQGLTLISKLTEGRTWLCKAPGADIPVVDGVSVEEFAGPHPAGNVGTHIHFLDPVHLNKTVWTINYQDVIAIARLFTTGRISTDRVIALGGPMAEKPRLIRTRIGANLFDLCQGEVPAGENVRMISGSVWGGRAPIDEVAYLGRYHLQVSLLREGTDRPMFHYLRPGFERFSVLNIYVSRLFKGKKFDFDTSTQGSERAMLPLGQYEKVMPLDILPTQLLRAIASGDLEQAEELGALELDEEDVALLSYVCAGKYEYGPILRDTLTTIEKEG</sequence>
<evidence type="ECO:0000313" key="13">
    <source>
        <dbReference type="Proteomes" id="UP000297475"/>
    </source>
</evidence>
<dbReference type="PANTHER" id="PTHR37839:SF1">
    <property type="entry name" value="NA(+)-TRANSLOCATING NADH-QUINONE REDUCTASE SUBUNIT A"/>
    <property type="match status" value="1"/>
</dbReference>
<comment type="similarity">
    <text evidence="8">Belongs to the NqrA family.</text>
</comment>
<evidence type="ECO:0000256" key="6">
    <source>
        <dbReference type="ARBA" id="ARBA00023075"/>
    </source>
</evidence>
<dbReference type="Proteomes" id="UP000297475">
    <property type="component" value="Unassembled WGS sequence"/>
</dbReference>
<dbReference type="Pfam" id="PF11973">
    <property type="entry name" value="NQRA_SLBB"/>
    <property type="match status" value="1"/>
</dbReference>
<organism evidence="12 13">
    <name type="scientific">Natronospirillum operosum</name>
    <dbReference type="NCBI Taxonomy" id="2759953"/>
    <lineage>
        <taxon>Bacteria</taxon>
        <taxon>Pseudomonadati</taxon>
        <taxon>Pseudomonadota</taxon>
        <taxon>Gammaproteobacteria</taxon>
        <taxon>Oceanospirillales</taxon>
        <taxon>Natronospirillaceae</taxon>
        <taxon>Natronospirillum</taxon>
    </lineage>
</organism>
<dbReference type="GO" id="GO:0016655">
    <property type="term" value="F:oxidoreductase activity, acting on NAD(P)H, quinone or similar compound as acceptor"/>
    <property type="evidence" value="ECO:0007669"/>
    <property type="project" value="UniProtKB-UniRule"/>
</dbReference>
<dbReference type="AlphaFoldDB" id="A0A4Z0WDG7"/>
<evidence type="ECO:0000259" key="9">
    <source>
        <dbReference type="Pfam" id="PF05896"/>
    </source>
</evidence>
<dbReference type="EMBL" id="SRMF01000001">
    <property type="protein sequence ID" value="TGG95914.1"/>
    <property type="molecule type" value="Genomic_DNA"/>
</dbReference>
<dbReference type="EC" id="7.2.1.1" evidence="8"/>
<evidence type="ECO:0000259" key="10">
    <source>
        <dbReference type="Pfam" id="PF11973"/>
    </source>
</evidence>
<dbReference type="NCBIfam" id="TIGR01936">
    <property type="entry name" value="nqrA"/>
    <property type="match status" value="1"/>
</dbReference>
<evidence type="ECO:0000256" key="7">
    <source>
        <dbReference type="ARBA" id="ARBA00023201"/>
    </source>
</evidence>
<evidence type="ECO:0000313" key="12">
    <source>
        <dbReference type="EMBL" id="TGG95914.1"/>
    </source>
</evidence>
<comment type="caution">
    <text evidence="12">The sequence shown here is derived from an EMBL/GenBank/DDBJ whole genome shotgun (WGS) entry which is preliminary data.</text>
</comment>
<name>A0A4Z0WDG7_9GAMM</name>
<dbReference type="OrthoDB" id="9774536at2"/>
<dbReference type="HAMAP" id="MF_00425">
    <property type="entry name" value="NqrA"/>
    <property type="match status" value="1"/>
</dbReference>
<keyword evidence="1 8" id="KW-0813">Transport</keyword>
<dbReference type="PANTHER" id="PTHR37839">
    <property type="entry name" value="NA(+)-TRANSLOCATING NADH-QUINONE REDUCTASE SUBUNIT A"/>
    <property type="match status" value="1"/>
</dbReference>
<keyword evidence="3 8" id="KW-0520">NAD</keyword>
<evidence type="ECO:0000256" key="3">
    <source>
        <dbReference type="ARBA" id="ARBA00023027"/>
    </source>
</evidence>
<evidence type="ECO:0000256" key="1">
    <source>
        <dbReference type="ARBA" id="ARBA00022448"/>
    </source>
</evidence>
<comment type="function">
    <text evidence="8">NQR complex catalyzes the reduction of ubiquinone-1 to ubiquinol by two successive reactions, coupled with the transport of Na(+) ions from the cytoplasm to the periplasm. NqrA to NqrE are probably involved in the second step, the conversion of ubisemiquinone to ubiquinol.</text>
</comment>
<gene>
    <name evidence="8" type="primary">nqrA</name>
    <name evidence="12" type="ORF">E4656_05815</name>
</gene>
<evidence type="ECO:0000259" key="11">
    <source>
        <dbReference type="Pfam" id="PF24836"/>
    </source>
</evidence>
<evidence type="ECO:0000256" key="4">
    <source>
        <dbReference type="ARBA" id="ARBA00023053"/>
    </source>
</evidence>
<keyword evidence="13" id="KW-1185">Reference proteome</keyword>
<keyword evidence="7 8" id="KW-0739">Sodium transport</keyword>
<dbReference type="RefSeq" id="WP_135481963.1">
    <property type="nucleotide sequence ID" value="NZ_SRMF01000001.1"/>
</dbReference>
<evidence type="ECO:0000256" key="2">
    <source>
        <dbReference type="ARBA" id="ARBA00022967"/>
    </source>
</evidence>
<dbReference type="GO" id="GO:0006814">
    <property type="term" value="P:sodium ion transport"/>
    <property type="evidence" value="ECO:0007669"/>
    <property type="project" value="UniProtKB-UniRule"/>
</dbReference>
<dbReference type="InterPro" id="IPR022615">
    <property type="entry name" value="NqrA_C_domain"/>
</dbReference>
<comment type="subunit">
    <text evidence="8">Composed of six subunits; NqrA, NqrB, NqrC, NqrD, NqrE and NqrF.</text>
</comment>
<protein>
    <recommendedName>
        <fullName evidence="8">Na(+)-translocating NADH-quinone reductase subunit A</fullName>
        <shortName evidence="8">Na(+)-NQR subunit A</shortName>
        <shortName evidence="8">Na(+)-translocating NQR subunit A</shortName>
        <ecNumber evidence="8">7.2.1.1</ecNumber>
    </recommendedName>
    <alternativeName>
        <fullName evidence="8">NQR complex subunit A</fullName>
    </alternativeName>
    <alternativeName>
        <fullName evidence="8">NQR-1 subunit A</fullName>
    </alternativeName>
</protein>
<dbReference type="Pfam" id="PF05896">
    <property type="entry name" value="NQRA_N"/>
    <property type="match status" value="1"/>
</dbReference>
<feature type="domain" description="NqrA N-terminal barrel-sandwich hybrid" evidence="9">
    <location>
        <begin position="2"/>
        <end position="95"/>
    </location>
</feature>
<keyword evidence="2 8" id="KW-1278">Translocase</keyword>
<feature type="domain" description="NqrA second alpha/beta" evidence="11">
    <location>
        <begin position="113"/>
        <end position="255"/>
    </location>
</feature>
<dbReference type="InterPro" id="IPR056147">
    <property type="entry name" value="NQRA_N"/>
</dbReference>
<accession>A0A4Z0WDG7</accession>
<dbReference type="NCBIfam" id="NF003759">
    <property type="entry name" value="PRK05352.1-2"/>
    <property type="match status" value="1"/>
</dbReference>
<dbReference type="Pfam" id="PF24836">
    <property type="entry name" value="NQRA_2nd"/>
    <property type="match status" value="1"/>
</dbReference>
<evidence type="ECO:0000256" key="8">
    <source>
        <dbReference type="HAMAP-Rule" id="MF_00425"/>
    </source>
</evidence>
<comment type="catalytic activity">
    <reaction evidence="8">
        <text>a ubiquinone + n Na(+)(in) + NADH + H(+) = a ubiquinol + n Na(+)(out) + NAD(+)</text>
        <dbReference type="Rhea" id="RHEA:47748"/>
        <dbReference type="Rhea" id="RHEA-COMP:9565"/>
        <dbReference type="Rhea" id="RHEA-COMP:9566"/>
        <dbReference type="ChEBI" id="CHEBI:15378"/>
        <dbReference type="ChEBI" id="CHEBI:16389"/>
        <dbReference type="ChEBI" id="CHEBI:17976"/>
        <dbReference type="ChEBI" id="CHEBI:29101"/>
        <dbReference type="ChEBI" id="CHEBI:57540"/>
        <dbReference type="ChEBI" id="CHEBI:57945"/>
        <dbReference type="EC" id="7.2.1.1"/>
    </reaction>
</comment>
<dbReference type="InterPro" id="IPR008703">
    <property type="entry name" value="NqrA"/>
</dbReference>
<dbReference type="InterPro" id="IPR056148">
    <property type="entry name" value="NQRA_2nd"/>
</dbReference>
<keyword evidence="5 8" id="KW-0406">Ion transport</keyword>